<evidence type="ECO:0000313" key="3">
    <source>
        <dbReference type="Proteomes" id="UP000325433"/>
    </source>
</evidence>
<organism evidence="2 3">
    <name type="scientific">Aspergillus transmontanensis</name>
    <dbReference type="NCBI Taxonomy" id="1034304"/>
    <lineage>
        <taxon>Eukaryota</taxon>
        <taxon>Fungi</taxon>
        <taxon>Dikarya</taxon>
        <taxon>Ascomycota</taxon>
        <taxon>Pezizomycotina</taxon>
        <taxon>Eurotiomycetes</taxon>
        <taxon>Eurotiomycetidae</taxon>
        <taxon>Eurotiales</taxon>
        <taxon>Aspergillaceae</taxon>
        <taxon>Aspergillus</taxon>
        <taxon>Aspergillus subgen. Circumdati</taxon>
    </lineage>
</organism>
<evidence type="ECO:0008006" key="4">
    <source>
        <dbReference type="Google" id="ProtNLM"/>
    </source>
</evidence>
<feature type="compositionally biased region" description="Low complexity" evidence="1">
    <location>
        <begin position="1061"/>
        <end position="1073"/>
    </location>
</feature>
<dbReference type="EMBL" id="ML738353">
    <property type="protein sequence ID" value="KAE8310440.1"/>
    <property type="molecule type" value="Genomic_DNA"/>
</dbReference>
<dbReference type="InterPro" id="IPR027417">
    <property type="entry name" value="P-loop_NTPase"/>
</dbReference>
<dbReference type="SUPFAM" id="SSF52540">
    <property type="entry name" value="P-loop containing nucleoside triphosphate hydrolases"/>
    <property type="match status" value="1"/>
</dbReference>
<feature type="region of interest" description="Disordered" evidence="1">
    <location>
        <begin position="1044"/>
        <end position="1088"/>
    </location>
</feature>
<feature type="compositionally biased region" description="Low complexity" evidence="1">
    <location>
        <begin position="933"/>
        <end position="942"/>
    </location>
</feature>
<protein>
    <recommendedName>
        <fullName evidence="4">ATPase AAA-type core domain-containing protein</fullName>
    </recommendedName>
</protein>
<gene>
    <name evidence="2" type="ORF">BDV41DRAFT_388598</name>
</gene>
<keyword evidence="3" id="KW-1185">Reference proteome</keyword>
<evidence type="ECO:0000256" key="1">
    <source>
        <dbReference type="SAM" id="MobiDB-lite"/>
    </source>
</evidence>
<evidence type="ECO:0000313" key="2">
    <source>
        <dbReference type="EMBL" id="KAE8310440.1"/>
    </source>
</evidence>
<reference evidence="3" key="1">
    <citation type="submission" date="2019-04" db="EMBL/GenBank/DDBJ databases">
        <title>Friends and foes A comparative genomics studyof 23 Aspergillus species from section Flavi.</title>
        <authorList>
            <consortium name="DOE Joint Genome Institute"/>
            <person name="Kjaerbolling I."/>
            <person name="Vesth T."/>
            <person name="Frisvad J.C."/>
            <person name="Nybo J.L."/>
            <person name="Theobald S."/>
            <person name="Kildgaard S."/>
            <person name="Isbrandt T."/>
            <person name="Kuo A."/>
            <person name="Sato A."/>
            <person name="Lyhne E.K."/>
            <person name="Kogle M.E."/>
            <person name="Wiebenga A."/>
            <person name="Kun R.S."/>
            <person name="Lubbers R.J."/>
            <person name="Makela M.R."/>
            <person name="Barry K."/>
            <person name="Chovatia M."/>
            <person name="Clum A."/>
            <person name="Daum C."/>
            <person name="Haridas S."/>
            <person name="He G."/>
            <person name="LaButti K."/>
            <person name="Lipzen A."/>
            <person name="Mondo S."/>
            <person name="Riley R."/>
            <person name="Salamov A."/>
            <person name="Simmons B.A."/>
            <person name="Magnuson J.K."/>
            <person name="Henrissat B."/>
            <person name="Mortensen U.H."/>
            <person name="Larsen T.O."/>
            <person name="Devries R.P."/>
            <person name="Grigoriev I.V."/>
            <person name="Machida M."/>
            <person name="Baker S.E."/>
            <person name="Andersen M.R."/>
        </authorList>
    </citation>
    <scope>NUCLEOTIDE SEQUENCE [LARGE SCALE GENOMIC DNA]</scope>
    <source>
        <strain evidence="3">CBS 130015</strain>
    </source>
</reference>
<name>A0A5N6VTJ3_9EURO</name>
<feature type="compositionally biased region" description="Basic and acidic residues" evidence="1">
    <location>
        <begin position="943"/>
        <end position="987"/>
    </location>
</feature>
<proteinExistence type="predicted"/>
<feature type="region of interest" description="Disordered" evidence="1">
    <location>
        <begin position="927"/>
        <end position="987"/>
    </location>
</feature>
<dbReference type="Proteomes" id="UP000325433">
    <property type="component" value="Unassembled WGS sequence"/>
</dbReference>
<dbReference type="AlphaFoldDB" id="A0A5N6VTJ3"/>
<accession>A0A5N6VTJ3</accession>
<sequence>MPDNNLTLFGNDSQHVVFFTETEVGLGKATVSGLNGGVHLLKDFFENLTSGKPVENPVAELKGPHSSIELFKDKKNERSFRVQRQLHIRDPSLKHDTITGSTGNGNSTTVLLLEDPVLERDHSTEEISKLFTIVNDLQDKVLVCKISRPLSKKYRINFLEVLGKKVNNLEELKIILKETLLLNDEIVAVLNGWDISSSTTVMKALQVTVPATITANGNWKWLKELQEKLGSPIEVSPDEEKSPPFSIKKSLEDDLSQKKATANDKDLLEELQNALSSSRTATLERVITGLRLEDARMKDYVTDNDLSQLLEGKKVKADDGLLGALKEILTDIKVLARLAEAADKPLSGALLKKYTSLKFPPVIIVDARDLRKEGVQLSYHLSWSKTVEEFKQFLSGDSLFAKDLKDFTQKDKAPHLIVRFGCDGVIHCKADKPNELSLYYANSKFVEGDYVQQISGEMTMTGEATAFTAGLVHKLAGDANLNMEAAISYGMKAACRLVSKGFERGDLGFKYPDISKDHLQISKPLTIDTARISDAETGRWSILTMNDTSTSGPSKMMLSLAKRIVKSGTDKSLEQKPSAQFGDLVTVDREEMENFRRIANLVQDYMKTTNTKPLSIGVFGSPGSGKSFGVGQVIKEVATRQGKEIEKLEFNLSQFLEYSDLLAAFQSIRDRTFTGKVPVVMFDEFDCSFGGKALGWLQYFLAPMQDGKFLERGQLRPLGSAIFIFVGGTSPTFGEFQATARERDAVAAKKPDFVSRLRGSVDIWGPNKLSSRDDGDKTYTVRRAIILRSLLKKNKFLDQKGEFKVADNVLNALLCVSGFHHGTRSLEAIVNMCQITPGQEFTAAGLPSDDRLTPYTDPIEFGEWLKSWRVRNEEKRKHIEQAIYKEYQGQAGASQSWEPNWEETMLLSKAVAENISNFLDASKASDLTKWQQPAKPEAAAKAGEAKGDEAKKDEAKKDKAKEDEAKKDETKKDETKEDEEKAAEEKEKKIKKIAEGVYYLHKAIRSNRRTTVEMIMPWWFIEQQTTPRNRYFKIADVVWQALTARPESPPPLSPKTDPHTSESSSVKSSPSGSTQKLTPPASPDLKHE</sequence>